<dbReference type="InterPro" id="IPR049255">
    <property type="entry name" value="Apc1_N"/>
</dbReference>
<evidence type="ECO:0000313" key="2">
    <source>
        <dbReference type="EMBL" id="EFH44805.1"/>
    </source>
</evidence>
<dbReference type="STRING" id="81972.D7MIJ5"/>
<dbReference type="AlphaFoldDB" id="D7MIJ5"/>
<dbReference type="Gramene" id="scaffold_703692.1">
    <property type="protein sequence ID" value="scaffold_703692.1"/>
    <property type="gene ID" value="scaffold_703692.1"/>
</dbReference>
<dbReference type="Proteomes" id="UP000008694">
    <property type="component" value="Unassembled WGS sequence"/>
</dbReference>
<dbReference type="Pfam" id="PF12859">
    <property type="entry name" value="ANAPC1"/>
    <property type="match status" value="1"/>
</dbReference>
<accession>D7MIJ5</accession>
<organism evidence="3">
    <name type="scientific">Arabidopsis lyrata subsp. lyrata</name>
    <name type="common">Lyre-leaved rock-cress</name>
    <dbReference type="NCBI Taxonomy" id="81972"/>
    <lineage>
        <taxon>Eukaryota</taxon>
        <taxon>Viridiplantae</taxon>
        <taxon>Streptophyta</taxon>
        <taxon>Embryophyta</taxon>
        <taxon>Tracheophyta</taxon>
        <taxon>Spermatophyta</taxon>
        <taxon>Magnoliopsida</taxon>
        <taxon>eudicotyledons</taxon>
        <taxon>Gunneridae</taxon>
        <taxon>Pentapetalae</taxon>
        <taxon>rosids</taxon>
        <taxon>malvids</taxon>
        <taxon>Brassicales</taxon>
        <taxon>Brassicaceae</taxon>
        <taxon>Camelineae</taxon>
        <taxon>Arabidopsis</taxon>
    </lineage>
</organism>
<sequence length="75" mass="8588">MKDYDERTIWTSDRLPLMTSYNKGKMQHSVWTAEFIDSNLEASASCSSGVVPDAVFPKRVAEYGKPKVLRKLHLR</sequence>
<dbReference type="HOGENOM" id="CLU_2674464_0_0_1"/>
<proteinExistence type="predicted"/>
<protein>
    <recommendedName>
        <fullName evidence="1">Anaphase-promoting complex subunit 1 N-terminal domain-containing protein</fullName>
    </recommendedName>
</protein>
<dbReference type="eggNOG" id="KOG1858">
    <property type="taxonomic scope" value="Eukaryota"/>
</dbReference>
<dbReference type="EMBL" id="GL348719">
    <property type="protein sequence ID" value="EFH44805.1"/>
    <property type="molecule type" value="Genomic_DNA"/>
</dbReference>
<feature type="domain" description="Anaphase-promoting complex subunit 1 N-terminal" evidence="1">
    <location>
        <begin position="4"/>
        <end position="39"/>
    </location>
</feature>
<gene>
    <name evidence="2" type="ORF">ARALYDRAFT_915950</name>
</gene>
<name>D7MIJ5_ARALL</name>
<evidence type="ECO:0000259" key="1">
    <source>
        <dbReference type="Pfam" id="PF12859"/>
    </source>
</evidence>
<keyword evidence="3" id="KW-1185">Reference proteome</keyword>
<reference evidence="3" key="1">
    <citation type="journal article" date="2011" name="Nat. Genet.">
        <title>The Arabidopsis lyrata genome sequence and the basis of rapid genome size change.</title>
        <authorList>
            <person name="Hu T.T."/>
            <person name="Pattyn P."/>
            <person name="Bakker E.G."/>
            <person name="Cao J."/>
            <person name="Cheng J.-F."/>
            <person name="Clark R.M."/>
            <person name="Fahlgren N."/>
            <person name="Fawcett J.A."/>
            <person name="Grimwood J."/>
            <person name="Gundlach H."/>
            <person name="Haberer G."/>
            <person name="Hollister J.D."/>
            <person name="Ossowski S."/>
            <person name="Ottilar R.P."/>
            <person name="Salamov A.A."/>
            <person name="Schneeberger K."/>
            <person name="Spannagl M."/>
            <person name="Wang X."/>
            <person name="Yang L."/>
            <person name="Nasrallah M.E."/>
            <person name="Bergelson J."/>
            <person name="Carrington J.C."/>
            <person name="Gaut B.S."/>
            <person name="Schmutz J."/>
            <person name="Mayer K.F.X."/>
            <person name="Van de Peer Y."/>
            <person name="Grigoriev I.V."/>
            <person name="Nordborg M."/>
            <person name="Weigel D."/>
            <person name="Guo Y.-L."/>
        </authorList>
    </citation>
    <scope>NUCLEOTIDE SEQUENCE [LARGE SCALE GENOMIC DNA]</scope>
    <source>
        <strain evidence="3">cv. MN47</strain>
    </source>
</reference>
<evidence type="ECO:0000313" key="3">
    <source>
        <dbReference type="Proteomes" id="UP000008694"/>
    </source>
</evidence>